<sequence>MPDVGPTAVLPRRPLTVGELLDSAVLLLRGQARLLVPLAGLLALGEQLLLHPLRVLADARPPEYWLDAGRFGWYWLLLAVGAATEATIIALLGNPAARGAAAALLGRRAGPRELLRPAGARWGATVAIALAVGLGVLVAALLGPAWFVAYGLLGAVVPALVVDRVPAYRAPLRALGLAVRSGGRAAGIRLLGYVGWWLIRLGIGLGVFYGLMLLALVDLTDPAWALPVATAAWVGVNAVAYPALACLDAVLHLETRMRTEGLDIRLARSPAGTPEPVLLAVQR</sequence>
<organism evidence="2 3">
    <name type="scientific">Micromonospora inositola</name>
    <dbReference type="NCBI Taxonomy" id="47865"/>
    <lineage>
        <taxon>Bacteria</taxon>
        <taxon>Bacillati</taxon>
        <taxon>Actinomycetota</taxon>
        <taxon>Actinomycetes</taxon>
        <taxon>Micromonosporales</taxon>
        <taxon>Micromonosporaceae</taxon>
        <taxon>Micromonospora</taxon>
    </lineage>
</organism>
<keyword evidence="1" id="KW-0472">Membrane</keyword>
<feature type="transmembrane region" description="Helical" evidence="1">
    <location>
        <begin position="147"/>
        <end position="165"/>
    </location>
</feature>
<evidence type="ECO:0008006" key="4">
    <source>
        <dbReference type="Google" id="ProtNLM"/>
    </source>
</evidence>
<evidence type="ECO:0000313" key="3">
    <source>
        <dbReference type="Proteomes" id="UP000198221"/>
    </source>
</evidence>
<evidence type="ECO:0000256" key="1">
    <source>
        <dbReference type="SAM" id="Phobius"/>
    </source>
</evidence>
<accession>A0A1C5H638</accession>
<dbReference type="RefSeq" id="WP_089011049.1">
    <property type="nucleotide sequence ID" value="NZ_LT607754.1"/>
</dbReference>
<name>A0A1C5H638_9ACTN</name>
<reference evidence="3" key="1">
    <citation type="submission" date="2016-06" db="EMBL/GenBank/DDBJ databases">
        <authorList>
            <person name="Varghese N."/>
            <person name="Submissions Spin"/>
        </authorList>
    </citation>
    <scope>NUCLEOTIDE SEQUENCE [LARGE SCALE GENOMIC DNA]</scope>
    <source>
        <strain evidence="3">DSM 43819</strain>
    </source>
</reference>
<dbReference type="OrthoDB" id="3405519at2"/>
<keyword evidence="1" id="KW-1133">Transmembrane helix</keyword>
<gene>
    <name evidence="2" type="ORF">GA0070613_0818</name>
</gene>
<evidence type="ECO:0000313" key="2">
    <source>
        <dbReference type="EMBL" id="SCG40891.1"/>
    </source>
</evidence>
<protein>
    <recommendedName>
        <fullName evidence="4">Membrane domain of glycerophosphoryl diester phosphodiesterase</fullName>
    </recommendedName>
</protein>
<dbReference type="AlphaFoldDB" id="A0A1C5H638"/>
<dbReference type="Proteomes" id="UP000198221">
    <property type="component" value="Chromosome I"/>
</dbReference>
<feature type="transmembrane region" description="Helical" evidence="1">
    <location>
        <begin position="118"/>
        <end position="141"/>
    </location>
</feature>
<feature type="transmembrane region" description="Helical" evidence="1">
    <location>
        <begin position="223"/>
        <end position="251"/>
    </location>
</feature>
<dbReference type="EMBL" id="LT607754">
    <property type="protein sequence ID" value="SCG40891.1"/>
    <property type="molecule type" value="Genomic_DNA"/>
</dbReference>
<proteinExistence type="predicted"/>
<keyword evidence="1" id="KW-0812">Transmembrane</keyword>
<keyword evidence="3" id="KW-1185">Reference proteome</keyword>
<feature type="transmembrane region" description="Helical" evidence="1">
    <location>
        <begin position="73"/>
        <end position="97"/>
    </location>
</feature>
<feature type="transmembrane region" description="Helical" evidence="1">
    <location>
        <begin position="190"/>
        <end position="217"/>
    </location>
</feature>